<proteinExistence type="predicted"/>
<reference evidence="1 2" key="1">
    <citation type="journal article" date="2016" name="Appl. Environ. Microbiol.">
        <title>Function and Phylogeny of Bacterial Butyryl Coenzyme A:Acetate Transferases and Their Diversity in the Proximal Colon of Swine.</title>
        <authorList>
            <person name="Trachsel J."/>
            <person name="Bayles D.O."/>
            <person name="Looft T."/>
            <person name="Levine U.Y."/>
            <person name="Allen H.K."/>
        </authorList>
    </citation>
    <scope>NUCLEOTIDE SEQUENCE [LARGE SCALE GENOMIC DNA]</scope>
    <source>
        <strain evidence="1 2">68-3-10</strain>
    </source>
</reference>
<dbReference type="EMBL" id="MJIE01000001">
    <property type="protein sequence ID" value="OLR56826.1"/>
    <property type="molecule type" value="Genomic_DNA"/>
</dbReference>
<dbReference type="STRING" id="1261640.BHK98_12580"/>
<gene>
    <name evidence="1" type="ORF">BHK98_12580</name>
</gene>
<dbReference type="OrthoDB" id="9760250at2"/>
<dbReference type="RefSeq" id="WP_075714759.1">
    <property type="nucleotide sequence ID" value="NZ_MJIE01000001.1"/>
</dbReference>
<dbReference type="Proteomes" id="UP000187404">
    <property type="component" value="Unassembled WGS sequence"/>
</dbReference>
<name>A0A1Q9JKX6_9FIRM</name>
<keyword evidence="2" id="KW-1185">Reference proteome</keyword>
<evidence type="ECO:0000313" key="1">
    <source>
        <dbReference type="EMBL" id="OLR56826.1"/>
    </source>
</evidence>
<accession>A0A1Q9JKX6</accession>
<comment type="caution">
    <text evidence="1">The sequence shown here is derived from an EMBL/GenBank/DDBJ whole genome shotgun (WGS) entry which is preliminary data.</text>
</comment>
<protein>
    <submittedName>
        <fullName evidence="1">Uncharacterized protein</fullName>
    </submittedName>
</protein>
<evidence type="ECO:0000313" key="2">
    <source>
        <dbReference type="Proteomes" id="UP000187404"/>
    </source>
</evidence>
<dbReference type="AlphaFoldDB" id="A0A1Q9JKX6"/>
<sequence length="240" mass="27231">MADRIGRQTPTESFVLPYQKTDGAEAIECYGKSGRQAMDWQKLLVYDILAREEDNQWTHMKYGLSVPGQNGKNEVIAIREVYGLLHGEKILHTAHRTDTFHTAWERLLASLRGKLFVGIKYGPGGTNVAVSIAVKTTDGRVFVEAIDCRPIRATNRWIMEFLREASWAKVVIDGQNGQKILADLMRKNHMRKPSLADLVANCEHRAIGSHGGFEYKSIHPEREIALMDYLCTVIIQIYKF</sequence>
<organism evidence="1 2">
    <name type="scientific">Hornefia porci</name>
    <dbReference type="NCBI Taxonomy" id="2652292"/>
    <lineage>
        <taxon>Bacteria</taxon>
        <taxon>Bacillati</taxon>
        <taxon>Bacillota</taxon>
        <taxon>Clostridia</taxon>
        <taxon>Peptostreptococcales</taxon>
        <taxon>Anaerovoracaceae</taxon>
        <taxon>Hornefia</taxon>
    </lineage>
</organism>